<organism evidence="1 2">
    <name type="scientific">Pollutimonas nitritireducens</name>
    <dbReference type="NCBI Taxonomy" id="2045209"/>
    <lineage>
        <taxon>Bacteria</taxon>
        <taxon>Pseudomonadati</taxon>
        <taxon>Pseudomonadota</taxon>
        <taxon>Betaproteobacteria</taxon>
        <taxon>Burkholderiales</taxon>
        <taxon>Alcaligenaceae</taxon>
        <taxon>Pollutimonas</taxon>
    </lineage>
</organism>
<sequence>MSAARLVASRKALIFDLDGTLVDTQPDIRKAINGALRDCGFEEMAEDAKVPNLHATLPVILSAVMEQRGICTSSMEALRLSYIKHYRGQAHAGSVIYPGVMELLNAHQDRGGIMAVCTNKNRADALNVLERCNILPFFQYVTGGDTTAHPKPHPAPLAHTLQQLQTDSADAILIGDTHADALCAQSVQTGFVLHVAGYGGQKALDCPNDAQFHRYSELQSR</sequence>
<dbReference type="GO" id="GO:0008967">
    <property type="term" value="F:phosphoglycolate phosphatase activity"/>
    <property type="evidence" value="ECO:0007669"/>
    <property type="project" value="TreeGrafter"/>
</dbReference>
<dbReference type="InterPro" id="IPR050155">
    <property type="entry name" value="HAD-like_hydrolase_sf"/>
</dbReference>
<dbReference type="PANTHER" id="PTHR43434:SF24">
    <property type="entry name" value="HYDROLASE-RELATED"/>
    <property type="match status" value="1"/>
</dbReference>
<dbReference type="AlphaFoldDB" id="A0A2N4UE39"/>
<evidence type="ECO:0000313" key="1">
    <source>
        <dbReference type="EMBL" id="PLC53276.1"/>
    </source>
</evidence>
<evidence type="ECO:0008006" key="3">
    <source>
        <dbReference type="Google" id="ProtNLM"/>
    </source>
</evidence>
<reference evidence="1 2" key="1">
    <citation type="submission" date="2017-10" db="EMBL/GenBank/DDBJ databases">
        <title>Two draft genome sequences of Pusillimonas sp. strains isolated from a nitrate- and radionuclide-contaminated groundwater in Russia.</title>
        <authorList>
            <person name="Grouzdev D.S."/>
            <person name="Tourova T.P."/>
            <person name="Goeva M.A."/>
            <person name="Babich T.L."/>
            <person name="Sokolova D.S."/>
            <person name="Abdullin R."/>
            <person name="Poltaraus A.B."/>
            <person name="Toshchakov S.V."/>
            <person name="Nazina T.N."/>
        </authorList>
    </citation>
    <scope>NUCLEOTIDE SEQUENCE [LARGE SCALE GENOMIC DNA]</scope>
    <source>
        <strain evidence="1 2">JR1/69-2-13</strain>
    </source>
</reference>
<dbReference type="Gene3D" id="3.40.50.1000">
    <property type="entry name" value="HAD superfamily/HAD-like"/>
    <property type="match status" value="1"/>
</dbReference>
<dbReference type="RefSeq" id="WP_102070546.1">
    <property type="nucleotide sequence ID" value="NZ_PDNV01000008.1"/>
</dbReference>
<dbReference type="InterPro" id="IPR023214">
    <property type="entry name" value="HAD_sf"/>
</dbReference>
<dbReference type="InterPro" id="IPR023198">
    <property type="entry name" value="PGP-like_dom2"/>
</dbReference>
<dbReference type="Proteomes" id="UP000234328">
    <property type="component" value="Unassembled WGS sequence"/>
</dbReference>
<dbReference type="SUPFAM" id="SSF56784">
    <property type="entry name" value="HAD-like"/>
    <property type="match status" value="1"/>
</dbReference>
<dbReference type="PANTHER" id="PTHR43434">
    <property type="entry name" value="PHOSPHOGLYCOLATE PHOSPHATASE"/>
    <property type="match status" value="1"/>
</dbReference>
<dbReference type="InterPro" id="IPR041492">
    <property type="entry name" value="HAD_2"/>
</dbReference>
<accession>A0A2N4UE39</accession>
<dbReference type="EMBL" id="PDNV01000008">
    <property type="protein sequence ID" value="PLC53276.1"/>
    <property type="molecule type" value="Genomic_DNA"/>
</dbReference>
<protein>
    <recommendedName>
        <fullName evidence="3">Phosphoglycolate phosphatase</fullName>
    </recommendedName>
</protein>
<dbReference type="GO" id="GO:0006281">
    <property type="term" value="P:DNA repair"/>
    <property type="evidence" value="ECO:0007669"/>
    <property type="project" value="TreeGrafter"/>
</dbReference>
<gene>
    <name evidence="1" type="ORF">CR155_13415</name>
</gene>
<dbReference type="SFLD" id="SFLDG01129">
    <property type="entry name" value="C1.5:_HAD__Beta-PGM__Phosphata"/>
    <property type="match status" value="1"/>
</dbReference>
<keyword evidence="2" id="KW-1185">Reference proteome</keyword>
<proteinExistence type="predicted"/>
<dbReference type="GO" id="GO:0005829">
    <property type="term" value="C:cytosol"/>
    <property type="evidence" value="ECO:0007669"/>
    <property type="project" value="TreeGrafter"/>
</dbReference>
<dbReference type="Pfam" id="PF13419">
    <property type="entry name" value="HAD_2"/>
    <property type="match status" value="1"/>
</dbReference>
<dbReference type="SFLD" id="SFLDS00003">
    <property type="entry name" value="Haloacid_Dehalogenase"/>
    <property type="match status" value="1"/>
</dbReference>
<evidence type="ECO:0000313" key="2">
    <source>
        <dbReference type="Proteomes" id="UP000234328"/>
    </source>
</evidence>
<dbReference type="Gene3D" id="1.10.150.240">
    <property type="entry name" value="Putative phosphatase, domain 2"/>
    <property type="match status" value="1"/>
</dbReference>
<dbReference type="InterPro" id="IPR036412">
    <property type="entry name" value="HAD-like_sf"/>
</dbReference>
<name>A0A2N4UE39_9BURK</name>
<comment type="caution">
    <text evidence="1">The sequence shown here is derived from an EMBL/GenBank/DDBJ whole genome shotgun (WGS) entry which is preliminary data.</text>
</comment>
<dbReference type="OrthoDB" id="9807630at2"/>